<feature type="transmembrane region" description="Helical" evidence="11">
    <location>
        <begin position="156"/>
        <end position="180"/>
    </location>
</feature>
<sequence length="443" mass="51756">MSLKNRLAFYTSLLFGVAILVASVLIYFFFSTKMIQREYKNLESKTLLAAFYYLEEDEVSHSEHQSIQNRLSKSISKKNILVFNEKNKKFGGNMVDDVEITENFVETIRKNKEANFRTDNFFYSGLFYHDNQGDFVIITRESTDEFYGLMNSLLQILVLVSVIGLLVVFLFGQLIGHIAYQPISLMMKQIKSRNSENFQHPIQLEKTYKEVEDLVKTYNHFVERLGETFLVQKNFIDYVSHEFRTPMTAILDTIEVTKQKERSVEEYKKVNLQYANYVEDLRDTLDQMMILSGVKTNLELSPIRIDEIIFQMIEQEAALKEAKFQLDFELKNQQLLIQQGNEKMLRLAILNILENAIKYSHNQLVKISISEEENHLQLQIKDQGIGIEKEDLHRITSNFYRGSNTSEFNGKGIGLSLANIIFKIHHIQRIFLRFIKVRLPSNC</sequence>
<evidence type="ECO:0000256" key="6">
    <source>
        <dbReference type="ARBA" id="ARBA00022692"/>
    </source>
</evidence>
<dbReference type="InterPro" id="IPR003661">
    <property type="entry name" value="HisK_dim/P_dom"/>
</dbReference>
<dbReference type="Proteomes" id="UP000008641">
    <property type="component" value="Chromosome"/>
</dbReference>
<feature type="domain" description="Histidine kinase" evidence="12">
    <location>
        <begin position="238"/>
        <end position="430"/>
    </location>
</feature>
<reference evidence="13 14" key="1">
    <citation type="journal article" date="2011" name="Stand. Genomic Sci.">
        <title>Complete genome sequence of Weeksella virosa type strain (9751).</title>
        <authorList>
            <person name="Lang E."/>
            <person name="Teshima H."/>
            <person name="Lucas S."/>
            <person name="Lapidus A."/>
            <person name="Hammon N."/>
            <person name="Deshpande S."/>
            <person name="Nolan M."/>
            <person name="Cheng J.F."/>
            <person name="Pitluck S."/>
            <person name="Liolios K."/>
            <person name="Pagani I."/>
            <person name="Mikhailova N."/>
            <person name="Ivanova N."/>
            <person name="Mavromatis K."/>
            <person name="Pati A."/>
            <person name="Tapia R."/>
            <person name="Han C."/>
            <person name="Goodwin L."/>
            <person name="Chen A."/>
            <person name="Palaniappan K."/>
            <person name="Land M."/>
            <person name="Hauser L."/>
            <person name="Chang Y.J."/>
            <person name="Jeffries C.D."/>
            <person name="Brambilla E.M."/>
            <person name="Kopitz M."/>
            <person name="Rohde M."/>
            <person name="Goker M."/>
            <person name="Tindall B.J."/>
            <person name="Detter J.C."/>
            <person name="Woyke T."/>
            <person name="Bristow J."/>
            <person name="Eisen J.A."/>
            <person name="Markowitz V."/>
            <person name="Hugenholtz P."/>
            <person name="Klenk H.P."/>
            <person name="Kyrpides N.C."/>
        </authorList>
    </citation>
    <scope>NUCLEOTIDE SEQUENCE [LARGE SCALE GENOMIC DNA]</scope>
    <source>
        <strain evidence="14">ATCC 43766 / DSM 16922 / JCM 21250 / NBRC 16016 / NCTC 11634 / CL345/78</strain>
    </source>
</reference>
<evidence type="ECO:0000256" key="2">
    <source>
        <dbReference type="ARBA" id="ARBA00004141"/>
    </source>
</evidence>
<dbReference type="SMART" id="SM00387">
    <property type="entry name" value="HATPase_c"/>
    <property type="match status" value="1"/>
</dbReference>
<dbReference type="InterPro" id="IPR005467">
    <property type="entry name" value="His_kinase_dom"/>
</dbReference>
<name>F0NZU8_WEEVC</name>
<dbReference type="InterPro" id="IPR003594">
    <property type="entry name" value="HATPase_dom"/>
</dbReference>
<dbReference type="EMBL" id="CP002455">
    <property type="protein sequence ID" value="ADX68372.1"/>
    <property type="molecule type" value="Genomic_DNA"/>
</dbReference>
<dbReference type="AlphaFoldDB" id="F0NZU8"/>
<evidence type="ECO:0000256" key="10">
    <source>
        <dbReference type="ARBA" id="ARBA00023136"/>
    </source>
</evidence>
<keyword evidence="10 11" id="KW-0472">Membrane</keyword>
<protein>
    <recommendedName>
        <fullName evidence="3">histidine kinase</fullName>
        <ecNumber evidence="3">2.7.13.3</ecNumber>
    </recommendedName>
</protein>
<dbReference type="Gene3D" id="3.30.565.10">
    <property type="entry name" value="Histidine kinase-like ATPase, C-terminal domain"/>
    <property type="match status" value="1"/>
</dbReference>
<keyword evidence="7 13" id="KW-0418">Kinase</keyword>
<comment type="subcellular location">
    <subcellularLocation>
        <location evidence="2">Membrane</location>
        <topology evidence="2">Multi-pass membrane protein</topology>
    </subcellularLocation>
</comment>
<feature type="transmembrane region" description="Helical" evidence="11">
    <location>
        <begin position="7"/>
        <end position="30"/>
    </location>
</feature>
<keyword evidence="5" id="KW-0808">Transferase</keyword>
<dbReference type="CDD" id="cd00082">
    <property type="entry name" value="HisKA"/>
    <property type="match status" value="1"/>
</dbReference>
<evidence type="ECO:0000256" key="3">
    <source>
        <dbReference type="ARBA" id="ARBA00012438"/>
    </source>
</evidence>
<dbReference type="KEGG" id="wvi:Weevi_1678"/>
<evidence type="ECO:0000256" key="9">
    <source>
        <dbReference type="ARBA" id="ARBA00023012"/>
    </source>
</evidence>
<evidence type="ECO:0000313" key="13">
    <source>
        <dbReference type="EMBL" id="ADX68372.1"/>
    </source>
</evidence>
<dbReference type="STRING" id="865938.Weevi_1678"/>
<dbReference type="Gene3D" id="6.10.340.10">
    <property type="match status" value="1"/>
</dbReference>
<comment type="catalytic activity">
    <reaction evidence="1">
        <text>ATP + protein L-histidine = ADP + protein N-phospho-L-histidine.</text>
        <dbReference type="EC" id="2.7.13.3"/>
    </reaction>
</comment>
<proteinExistence type="predicted"/>
<dbReference type="SUPFAM" id="SSF47384">
    <property type="entry name" value="Homodimeric domain of signal transducing histidine kinase"/>
    <property type="match status" value="1"/>
</dbReference>
<evidence type="ECO:0000256" key="7">
    <source>
        <dbReference type="ARBA" id="ARBA00022777"/>
    </source>
</evidence>
<dbReference type="InterPro" id="IPR036890">
    <property type="entry name" value="HATPase_C_sf"/>
</dbReference>
<evidence type="ECO:0000256" key="4">
    <source>
        <dbReference type="ARBA" id="ARBA00022553"/>
    </source>
</evidence>
<dbReference type="GO" id="GO:0005886">
    <property type="term" value="C:plasma membrane"/>
    <property type="evidence" value="ECO:0007669"/>
    <property type="project" value="TreeGrafter"/>
</dbReference>
<dbReference type="Pfam" id="PF00512">
    <property type="entry name" value="HisKA"/>
    <property type="match status" value="1"/>
</dbReference>
<evidence type="ECO:0000256" key="8">
    <source>
        <dbReference type="ARBA" id="ARBA00022989"/>
    </source>
</evidence>
<dbReference type="Pfam" id="PF02518">
    <property type="entry name" value="HATPase_c"/>
    <property type="match status" value="1"/>
</dbReference>
<evidence type="ECO:0000256" key="1">
    <source>
        <dbReference type="ARBA" id="ARBA00000085"/>
    </source>
</evidence>
<keyword evidence="4" id="KW-0597">Phosphoprotein</keyword>
<dbReference type="InterPro" id="IPR050428">
    <property type="entry name" value="TCS_sensor_his_kinase"/>
</dbReference>
<dbReference type="GO" id="GO:0000155">
    <property type="term" value="F:phosphorelay sensor kinase activity"/>
    <property type="evidence" value="ECO:0007669"/>
    <property type="project" value="InterPro"/>
</dbReference>
<organism evidence="13 14">
    <name type="scientific">Weeksella virosa (strain ATCC 43766 / DSM 16922 / JCM 21250 / CCUG 30538 / CDC 9751 / IAM 14551 / NBRC 16016 / NCTC 11634 / CL345/78)</name>
    <dbReference type="NCBI Taxonomy" id="865938"/>
    <lineage>
        <taxon>Bacteria</taxon>
        <taxon>Pseudomonadati</taxon>
        <taxon>Bacteroidota</taxon>
        <taxon>Flavobacteriia</taxon>
        <taxon>Flavobacteriales</taxon>
        <taxon>Weeksellaceae</taxon>
        <taxon>Weeksella</taxon>
    </lineage>
</organism>
<dbReference type="SUPFAM" id="SSF55874">
    <property type="entry name" value="ATPase domain of HSP90 chaperone/DNA topoisomerase II/histidine kinase"/>
    <property type="match status" value="1"/>
</dbReference>
<dbReference type="HOGENOM" id="CLU_000445_89_6_10"/>
<dbReference type="eggNOG" id="COG2205">
    <property type="taxonomic scope" value="Bacteria"/>
</dbReference>
<dbReference type="InterPro" id="IPR036097">
    <property type="entry name" value="HisK_dim/P_sf"/>
</dbReference>
<dbReference type="Gene3D" id="1.10.287.130">
    <property type="match status" value="1"/>
</dbReference>
<dbReference type="EC" id="2.7.13.3" evidence="3"/>
<keyword evidence="6 11" id="KW-0812">Transmembrane</keyword>
<dbReference type="PANTHER" id="PTHR45436:SF15">
    <property type="entry name" value="SENSOR HISTIDINE KINASE CUSS"/>
    <property type="match status" value="1"/>
</dbReference>
<evidence type="ECO:0000259" key="12">
    <source>
        <dbReference type="PROSITE" id="PS50109"/>
    </source>
</evidence>
<keyword evidence="14" id="KW-1185">Reference proteome</keyword>
<dbReference type="RefSeq" id="WP_013598761.1">
    <property type="nucleotide sequence ID" value="NC_015144.1"/>
</dbReference>
<accession>F0NZU8</accession>
<reference evidence="14" key="2">
    <citation type="journal article" date="2011" name="Stand. Genomic Sci.">
        <title>Complete genome sequence of Weeksella virosa type strain (9751T).</title>
        <authorList>
            <person name="Lang E."/>
            <person name="Teshima H."/>
            <person name="Lucas S."/>
            <person name="Lapidus A."/>
            <person name="Hammon N."/>
            <person name="Deshpande S."/>
            <person name="Nolan M."/>
            <person name="Cheng J."/>
            <person name="Pitluck S."/>
            <person name="Liolios K."/>
            <person name="Pagani I."/>
            <person name="Mikhailova N."/>
            <person name="Ivanova N."/>
            <person name="Mavromatis K."/>
            <person name="Pati A."/>
            <person name="Tapia R."/>
            <person name="Han C."/>
            <person name="Goodwin L."/>
            <person name="Chen A."/>
            <person name="Palaniappan K."/>
            <person name="Land M."/>
            <person name="Hauser L."/>
            <person name="Chang Y."/>
            <person name="Jeffries C."/>
            <person name="Brambilla E."/>
            <person name="Kopitz M."/>
            <person name="Rohde M."/>
            <person name="Goker M."/>
            <person name="Tindall B."/>
            <person name="Detter J."/>
            <person name="Woyke T."/>
            <person name="Bristow J."/>
            <person name="Eisen J."/>
            <person name="Markowitz V."/>
            <person name="Hugenholtz P."/>
            <person name="Klenk H."/>
            <person name="Kyrpides N."/>
        </authorList>
    </citation>
    <scope>NUCLEOTIDE SEQUENCE [LARGE SCALE GENOMIC DNA]</scope>
    <source>
        <strain evidence="14">ATCC 43766 / DSM 16922 / JCM 21250 / NBRC 16016 / NCTC 11634 / CL345/78</strain>
    </source>
</reference>
<keyword evidence="9" id="KW-0902">Two-component regulatory system</keyword>
<evidence type="ECO:0000256" key="5">
    <source>
        <dbReference type="ARBA" id="ARBA00022679"/>
    </source>
</evidence>
<dbReference type="PANTHER" id="PTHR45436">
    <property type="entry name" value="SENSOR HISTIDINE KINASE YKOH"/>
    <property type="match status" value="1"/>
</dbReference>
<dbReference type="PROSITE" id="PS50109">
    <property type="entry name" value="HIS_KIN"/>
    <property type="match status" value="1"/>
</dbReference>
<evidence type="ECO:0000313" key="14">
    <source>
        <dbReference type="Proteomes" id="UP000008641"/>
    </source>
</evidence>
<gene>
    <name evidence="13" type="ordered locus">Weevi_1678</name>
</gene>
<evidence type="ECO:0000256" key="11">
    <source>
        <dbReference type="SAM" id="Phobius"/>
    </source>
</evidence>
<keyword evidence="8 11" id="KW-1133">Transmembrane helix</keyword>